<evidence type="ECO:0000256" key="2">
    <source>
        <dbReference type="PIRSR" id="PIRSR640255-2"/>
    </source>
</evidence>
<evidence type="ECO:0000313" key="5">
    <source>
        <dbReference type="EMBL" id="HFB55497.1"/>
    </source>
</evidence>
<dbReference type="InterPro" id="IPR044925">
    <property type="entry name" value="His-Me_finger_sf"/>
</dbReference>
<dbReference type="Pfam" id="PF01223">
    <property type="entry name" value="Endonuclease_NS"/>
    <property type="match status" value="1"/>
</dbReference>
<proteinExistence type="predicted"/>
<dbReference type="Gene3D" id="3.40.570.10">
    <property type="entry name" value="Extracellular Endonuclease, subunit A"/>
    <property type="match status" value="1"/>
</dbReference>
<dbReference type="GO" id="GO:0004519">
    <property type="term" value="F:endonuclease activity"/>
    <property type="evidence" value="ECO:0007669"/>
    <property type="project" value="TreeGrafter"/>
</dbReference>
<organism evidence="5">
    <name type="scientific">Hellea balneolensis</name>
    <dbReference type="NCBI Taxonomy" id="287478"/>
    <lineage>
        <taxon>Bacteria</taxon>
        <taxon>Pseudomonadati</taxon>
        <taxon>Pseudomonadota</taxon>
        <taxon>Alphaproteobacteria</taxon>
        <taxon>Maricaulales</taxon>
        <taxon>Robiginitomaculaceae</taxon>
        <taxon>Hellea</taxon>
    </lineage>
</organism>
<dbReference type="EMBL" id="DRMN01000399">
    <property type="protein sequence ID" value="HFB55497.1"/>
    <property type="molecule type" value="Genomic_DNA"/>
</dbReference>
<dbReference type="SMART" id="SM00477">
    <property type="entry name" value="NUC"/>
    <property type="match status" value="1"/>
</dbReference>
<protein>
    <recommendedName>
        <fullName evidence="6">DNA/RNA non-specific endonuclease</fullName>
    </recommendedName>
</protein>
<feature type="binding site" evidence="2">
    <location>
        <position position="155"/>
    </location>
    <ligand>
        <name>Mg(2+)</name>
        <dbReference type="ChEBI" id="CHEBI:18420"/>
        <note>catalytic</note>
    </ligand>
</feature>
<dbReference type="InterPro" id="IPR020821">
    <property type="entry name" value="ENPP1-3/EXOG-like_nuc-like"/>
</dbReference>
<evidence type="ECO:0000259" key="4">
    <source>
        <dbReference type="SMART" id="SM00892"/>
    </source>
</evidence>
<dbReference type="AlphaFoldDB" id="A0A7C3GMC1"/>
<gene>
    <name evidence="5" type="ORF">ENJ46_06185</name>
</gene>
<dbReference type="GO" id="GO:0046872">
    <property type="term" value="F:metal ion binding"/>
    <property type="evidence" value="ECO:0007669"/>
    <property type="project" value="UniProtKB-KW"/>
</dbReference>
<dbReference type="InterPro" id="IPR044929">
    <property type="entry name" value="DNA/RNA_non-sp_Endonuclease_sf"/>
</dbReference>
<feature type="domain" description="ENPP1-3/EXOG-like endonuclease/phosphodiesterase" evidence="3">
    <location>
        <begin position="44"/>
        <end position="274"/>
    </location>
</feature>
<dbReference type="InterPro" id="IPR040255">
    <property type="entry name" value="Non-specific_endonuclease"/>
</dbReference>
<dbReference type="GO" id="GO:0016787">
    <property type="term" value="F:hydrolase activity"/>
    <property type="evidence" value="ECO:0007669"/>
    <property type="project" value="InterPro"/>
</dbReference>
<reference evidence="5" key="1">
    <citation type="journal article" date="2020" name="mSystems">
        <title>Genome- and Community-Level Interaction Insights into Carbon Utilization and Element Cycling Functions of Hydrothermarchaeota in Hydrothermal Sediment.</title>
        <authorList>
            <person name="Zhou Z."/>
            <person name="Liu Y."/>
            <person name="Xu W."/>
            <person name="Pan J."/>
            <person name="Luo Z.H."/>
            <person name="Li M."/>
        </authorList>
    </citation>
    <scope>NUCLEOTIDE SEQUENCE [LARGE SCALE GENOMIC DNA]</scope>
    <source>
        <strain evidence="5">HyVt-489</strain>
    </source>
</reference>
<dbReference type="SMART" id="SM00892">
    <property type="entry name" value="Endonuclease_NS"/>
    <property type="match status" value="1"/>
</dbReference>
<feature type="domain" description="DNA/RNA non-specific endonuclease/pyrophosphatase/phosphodiesterase" evidence="4">
    <location>
        <begin position="43"/>
        <end position="274"/>
    </location>
</feature>
<sequence length="435" mass="49464">MQKGYNPDFIGDGITIKLPTFNASLGRSVLRKADILRDDIYADHIHFTIVMNKHTRQLIYSAYNIDQSLLKPKVPGEGRKPWRKDTKFGAEFQLGNEYYADRTTATGEKIPNPYDKGHMVMRSNNMWGISDAASHAAGRDTFNYANASLQHMNLNRDEWKELELNVVRTFTHDKNDRLSVFTGPIYGDIDRHVHLSDTDDARIPCGFFKVLCYRTKHEETNKKLGVLAFAIFQDPSVLRDLRGPTIKTDRRYQLTITELQHLTGINFDPKLVARNPLFYTPDEVRDLDLGIPHTPEIIPIEANANIIREPDDERCNITPLCARPIIINAAMINPKGHERSGEWVSLFNRGSRKKTLKNWRLLDCKGRETLVNISLEAGEAVRLKGAKLGKIRLGNQGGSVMLYDQHGCIMDHVSWGRNDVRRNGEGLAYLFEHGG</sequence>
<evidence type="ECO:0000256" key="1">
    <source>
        <dbReference type="PIRSR" id="PIRSR640255-1"/>
    </source>
</evidence>
<name>A0A7C3GMC1_9PROT</name>
<dbReference type="SUPFAM" id="SSF54060">
    <property type="entry name" value="His-Me finger endonucleases"/>
    <property type="match status" value="1"/>
</dbReference>
<dbReference type="PANTHER" id="PTHR13966">
    <property type="entry name" value="ENDONUCLEASE RELATED"/>
    <property type="match status" value="1"/>
</dbReference>
<accession>A0A7C3GMC1</accession>
<comment type="caution">
    <text evidence="5">The sequence shown here is derived from an EMBL/GenBank/DDBJ whole genome shotgun (WGS) entry which is preliminary data.</text>
</comment>
<dbReference type="Proteomes" id="UP000886042">
    <property type="component" value="Unassembled WGS sequence"/>
</dbReference>
<evidence type="ECO:0008006" key="6">
    <source>
        <dbReference type="Google" id="ProtNLM"/>
    </source>
</evidence>
<dbReference type="InterPro" id="IPR036415">
    <property type="entry name" value="Lamin_tail_dom_sf"/>
</dbReference>
<dbReference type="GO" id="GO:0003676">
    <property type="term" value="F:nucleic acid binding"/>
    <property type="evidence" value="ECO:0007669"/>
    <property type="project" value="InterPro"/>
</dbReference>
<dbReference type="SUPFAM" id="SSF74853">
    <property type="entry name" value="Lamin A/C globular tail domain"/>
    <property type="match status" value="1"/>
</dbReference>
<keyword evidence="2" id="KW-0479">Metal-binding</keyword>
<dbReference type="PANTHER" id="PTHR13966:SF5">
    <property type="entry name" value="ENDONUCLEASE G, MITOCHONDRIAL"/>
    <property type="match status" value="1"/>
</dbReference>
<evidence type="ECO:0000259" key="3">
    <source>
        <dbReference type="SMART" id="SM00477"/>
    </source>
</evidence>
<dbReference type="InterPro" id="IPR001604">
    <property type="entry name" value="Endo_G_ENPP1-like_dom"/>
</dbReference>
<feature type="active site" description="Proton acceptor" evidence="1">
    <location>
        <position position="118"/>
    </location>
</feature>